<reference evidence="2" key="1">
    <citation type="submission" date="2016-12" db="EMBL/GenBank/DDBJ databases">
        <authorList>
            <person name="Meng X."/>
        </authorList>
    </citation>
    <scope>NUCLEOTIDE SEQUENCE [LARGE SCALE GENOMIC DNA]</scope>
    <source>
        <strain evidence="2">DSM 20732</strain>
    </source>
</reference>
<protein>
    <submittedName>
        <fullName evidence="1">Uncharacterized protein</fullName>
    </submittedName>
</protein>
<organism evidence="1 2">
    <name type="scientific">Buchananella hordeovulneris</name>
    <dbReference type="NCBI Taxonomy" id="52770"/>
    <lineage>
        <taxon>Bacteria</taxon>
        <taxon>Bacillati</taxon>
        <taxon>Actinomycetota</taxon>
        <taxon>Actinomycetes</taxon>
        <taxon>Actinomycetales</taxon>
        <taxon>Actinomycetaceae</taxon>
        <taxon>Buchananella</taxon>
    </lineage>
</organism>
<comment type="caution">
    <text evidence="1">The sequence shown here is derived from an EMBL/GenBank/DDBJ whole genome shotgun (WGS) entry which is preliminary data.</text>
</comment>
<dbReference type="AlphaFoldDB" id="A0A1Q5PTL1"/>
<proteinExistence type="predicted"/>
<evidence type="ECO:0000313" key="2">
    <source>
        <dbReference type="Proteomes" id="UP000185612"/>
    </source>
</evidence>
<accession>A0A1Q5PTL1</accession>
<dbReference type="RefSeq" id="WP_073826412.1">
    <property type="nucleotide sequence ID" value="NZ_MQVS01000018.1"/>
</dbReference>
<sequence>MNPITAISAPRLAEIARVWAAQPWPLNQEQAIGVYPQLGWAPQPDRPSIFFSDLGVLPGAPKGFFTLVDGFVAAIYLPLNNLQVPAPESAEYSRTLSQAFGPPVAGPDSRPVADAVGHRLPADADTSTSSIWLLDGGCTLQLSVSPRLALANIASPDFSQTVLRATAEEF</sequence>
<dbReference type="Proteomes" id="UP000185612">
    <property type="component" value="Unassembled WGS sequence"/>
</dbReference>
<gene>
    <name evidence="1" type="ORF">BSZ40_11010</name>
</gene>
<keyword evidence="2" id="KW-1185">Reference proteome</keyword>
<name>A0A1Q5PTL1_9ACTO</name>
<evidence type="ECO:0000313" key="1">
    <source>
        <dbReference type="EMBL" id="OKL50720.1"/>
    </source>
</evidence>
<dbReference type="EMBL" id="MQVS01000018">
    <property type="protein sequence ID" value="OKL50720.1"/>
    <property type="molecule type" value="Genomic_DNA"/>
</dbReference>
<dbReference type="InParanoid" id="A0A1Q5PTL1"/>